<name>A0A1M7P112_9BACT</name>
<organism evidence="1 2">
    <name type="scientific">Cyclobacterium lianum</name>
    <dbReference type="NCBI Taxonomy" id="388280"/>
    <lineage>
        <taxon>Bacteria</taxon>
        <taxon>Pseudomonadati</taxon>
        <taxon>Bacteroidota</taxon>
        <taxon>Cytophagia</taxon>
        <taxon>Cytophagales</taxon>
        <taxon>Cyclobacteriaceae</taxon>
        <taxon>Cyclobacterium</taxon>
    </lineage>
</organism>
<protein>
    <recommendedName>
        <fullName evidence="3">YceI-like domain-containing protein</fullName>
    </recommendedName>
</protein>
<sequence>MRIASLLICSLLWMGSLQKETLVIQQKEIIVKGKTSIGDFECSYDKEQIGDTLFIGPMNTTARSLNFTIPVREFGCGNFILNGDFRRTLKADQYPVCEVRVLRLFKGQSNLYGDLSIKLAGKRLMLDKVMFDKSQYLLAGKVQLSFEELELETPSRLGGLVSVEENIDLEIKLYTGPG</sequence>
<gene>
    <name evidence="1" type="ORF">SAMN04488057_106201</name>
</gene>
<dbReference type="STRING" id="388280.SAMN04488057_106201"/>
<dbReference type="OrthoDB" id="9794147at2"/>
<keyword evidence="2" id="KW-1185">Reference proteome</keyword>
<dbReference type="RefSeq" id="WP_073094833.1">
    <property type="nucleotide sequence ID" value="NZ_FRCY01000006.1"/>
</dbReference>
<evidence type="ECO:0000313" key="2">
    <source>
        <dbReference type="Proteomes" id="UP000184513"/>
    </source>
</evidence>
<dbReference type="EMBL" id="FRCY01000006">
    <property type="protein sequence ID" value="SHN09637.1"/>
    <property type="molecule type" value="Genomic_DNA"/>
</dbReference>
<dbReference type="Proteomes" id="UP000184513">
    <property type="component" value="Unassembled WGS sequence"/>
</dbReference>
<accession>A0A1M7P112</accession>
<evidence type="ECO:0000313" key="1">
    <source>
        <dbReference type="EMBL" id="SHN09637.1"/>
    </source>
</evidence>
<proteinExistence type="predicted"/>
<dbReference type="AlphaFoldDB" id="A0A1M7P112"/>
<evidence type="ECO:0008006" key="3">
    <source>
        <dbReference type="Google" id="ProtNLM"/>
    </source>
</evidence>
<reference evidence="1 2" key="1">
    <citation type="submission" date="2016-11" db="EMBL/GenBank/DDBJ databases">
        <authorList>
            <person name="Jaros S."/>
            <person name="Januszkiewicz K."/>
            <person name="Wedrychowicz H."/>
        </authorList>
    </citation>
    <scope>NUCLEOTIDE SEQUENCE [LARGE SCALE GENOMIC DNA]</scope>
    <source>
        <strain evidence="1 2">CGMCC 1.6102</strain>
    </source>
</reference>